<gene>
    <name evidence="1" type="ORF">I2H38_07885</name>
</gene>
<dbReference type="CDD" id="cd00229">
    <property type="entry name" value="SGNH_hydrolase"/>
    <property type="match status" value="1"/>
</dbReference>
<protein>
    <submittedName>
        <fullName evidence="1">SGNH/GDSL hydrolase family protein</fullName>
    </submittedName>
</protein>
<dbReference type="RefSeq" id="WP_196271257.1">
    <property type="nucleotide sequence ID" value="NZ_JADQDO010000002.1"/>
</dbReference>
<dbReference type="InterPro" id="IPR036514">
    <property type="entry name" value="SGNH_hydro_sf"/>
</dbReference>
<dbReference type="GO" id="GO:0004622">
    <property type="term" value="F:phosphatidylcholine lysophospholipase activity"/>
    <property type="evidence" value="ECO:0007669"/>
    <property type="project" value="TreeGrafter"/>
</dbReference>
<keyword evidence="1" id="KW-0378">Hydrolase</keyword>
<keyword evidence="2" id="KW-1185">Reference proteome</keyword>
<sequence>MAILVFAGPASADDTLCRTEGPVFAAQGALNALASKLSGHKPIQILAIGSSSTEGIGASAPQLSYPAQLENDLTGLWNEKVTVINAGRGGETAVQTIDRLQAALTTSKFDLVIWQVGTNDAVNGVDEGRFREILERGISAAKTAGVDMILLDQQYFPTIKDPARYETFVKTVSTVGSERKVSVFSRYALMKQWNDHSASDLRGMLSADGFHMGDRGYDCLASLIAQELQTMAADSIAGAEPLSKTVASARRR</sequence>
<dbReference type="PANTHER" id="PTHR30383:SF5">
    <property type="entry name" value="SGNH HYDROLASE-TYPE ESTERASE DOMAIN-CONTAINING PROTEIN"/>
    <property type="match status" value="1"/>
</dbReference>
<dbReference type="Proteomes" id="UP000599312">
    <property type="component" value="Unassembled WGS sequence"/>
</dbReference>
<evidence type="ECO:0000313" key="1">
    <source>
        <dbReference type="EMBL" id="MBF9233301.1"/>
    </source>
</evidence>
<dbReference type="EMBL" id="JADQDO010000002">
    <property type="protein sequence ID" value="MBF9233301.1"/>
    <property type="molecule type" value="Genomic_DNA"/>
</dbReference>
<evidence type="ECO:0000313" key="2">
    <source>
        <dbReference type="Proteomes" id="UP000599312"/>
    </source>
</evidence>
<dbReference type="AlphaFoldDB" id="A0A931FS22"/>
<accession>A0A931FS22</accession>
<name>A0A931FS22_9HYPH</name>
<dbReference type="SUPFAM" id="SSF52266">
    <property type="entry name" value="SGNH hydrolase"/>
    <property type="match status" value="1"/>
</dbReference>
<comment type="caution">
    <text evidence="1">The sequence shown here is derived from an EMBL/GenBank/DDBJ whole genome shotgun (WGS) entry which is preliminary data.</text>
</comment>
<dbReference type="Pfam" id="PF25182">
    <property type="entry name" value="NonGDSL"/>
    <property type="match status" value="1"/>
</dbReference>
<dbReference type="PANTHER" id="PTHR30383">
    <property type="entry name" value="THIOESTERASE 1/PROTEASE 1/LYSOPHOSPHOLIPASE L1"/>
    <property type="match status" value="1"/>
</dbReference>
<dbReference type="InterPro" id="IPR057572">
    <property type="entry name" value="NonGDSL"/>
</dbReference>
<dbReference type="Gene3D" id="3.40.50.1110">
    <property type="entry name" value="SGNH hydrolase"/>
    <property type="match status" value="1"/>
</dbReference>
<dbReference type="InterPro" id="IPR051532">
    <property type="entry name" value="Ester_Hydrolysis_Enzymes"/>
</dbReference>
<proteinExistence type="predicted"/>
<reference evidence="1" key="1">
    <citation type="submission" date="2020-11" db="EMBL/GenBank/DDBJ databases">
        <authorList>
            <person name="Kim M.K."/>
        </authorList>
    </citation>
    <scope>NUCLEOTIDE SEQUENCE</scope>
    <source>
        <strain evidence="1">BT350</strain>
    </source>
</reference>
<organism evidence="1 2">
    <name type="scientific">Microvirga alba</name>
    <dbReference type="NCBI Taxonomy" id="2791025"/>
    <lineage>
        <taxon>Bacteria</taxon>
        <taxon>Pseudomonadati</taxon>
        <taxon>Pseudomonadota</taxon>
        <taxon>Alphaproteobacteria</taxon>
        <taxon>Hyphomicrobiales</taxon>
        <taxon>Methylobacteriaceae</taxon>
        <taxon>Microvirga</taxon>
    </lineage>
</organism>